<dbReference type="RefSeq" id="WP_038698262.1">
    <property type="nucleotide sequence ID" value="NZ_CP009286.1"/>
</dbReference>
<dbReference type="Pfam" id="PF12900">
    <property type="entry name" value="Pyridox_ox_2"/>
    <property type="match status" value="1"/>
</dbReference>
<dbReference type="InterPro" id="IPR024747">
    <property type="entry name" value="Pyridox_Oxase-rel"/>
</dbReference>
<proteinExistence type="predicted"/>
<reference evidence="1 2" key="1">
    <citation type="submission" date="2014-08" db="EMBL/GenBank/DDBJ databases">
        <title>Comparative genomics of the Paenibacillus odorifer group.</title>
        <authorList>
            <person name="den Bakker H.C."/>
            <person name="Tsai Y.-C."/>
            <person name="Martin N."/>
            <person name="Korlach J."/>
            <person name="Wiedmann M."/>
        </authorList>
    </citation>
    <scope>NUCLEOTIDE SEQUENCE [LARGE SCALE GENOMIC DNA]</scope>
    <source>
        <strain evidence="1 2">DSM 14472</strain>
    </source>
</reference>
<keyword evidence="2" id="KW-1185">Reference proteome</keyword>
<dbReference type="PANTHER" id="PTHR34071">
    <property type="entry name" value="5-NITROIMIDAZOLE ANTIBIOTICS RESISTANCE PROTEIN, NIMA-FAMILY-RELATED PROTEIN-RELATED"/>
    <property type="match status" value="1"/>
</dbReference>
<dbReference type="KEGG" id="pste:PSTEL_21475"/>
<evidence type="ECO:0000313" key="2">
    <source>
        <dbReference type="Proteomes" id="UP000029507"/>
    </source>
</evidence>
<dbReference type="SUPFAM" id="SSF50475">
    <property type="entry name" value="FMN-binding split barrel"/>
    <property type="match status" value="1"/>
</dbReference>
<gene>
    <name evidence="1" type="ORF">PSTEL_21475</name>
</gene>
<sequence>MRRKEFKVESEEELEAFLDSMSFGFLGVIDGEGRPRVTPLNFVYTGGNLYFHGSRAGGKMEAIARQPQVCFTIADEFALIPSYFTDPEMACPASAFFKSVTIFGRAEIVEDLSEKALALGCFMKKLQPEGGYEPIEADHPKYRPQLKAVAVVRIVPDEITAKFKFGQNMKEDDRNAVISGLEARDGERDAETIEMMKRYCPYHAGLDTEEA</sequence>
<dbReference type="Gene3D" id="2.30.110.10">
    <property type="entry name" value="Electron Transport, Fmn-binding Protein, Chain A"/>
    <property type="match status" value="1"/>
</dbReference>
<dbReference type="Proteomes" id="UP000029507">
    <property type="component" value="Chromosome"/>
</dbReference>
<evidence type="ECO:0000313" key="1">
    <source>
        <dbReference type="EMBL" id="AIQ65311.1"/>
    </source>
</evidence>
<organism evidence="1 2">
    <name type="scientific">Paenibacillus stellifer</name>
    <dbReference type="NCBI Taxonomy" id="169760"/>
    <lineage>
        <taxon>Bacteria</taxon>
        <taxon>Bacillati</taxon>
        <taxon>Bacillota</taxon>
        <taxon>Bacilli</taxon>
        <taxon>Bacillales</taxon>
        <taxon>Paenibacillaceae</taxon>
        <taxon>Paenibacillus</taxon>
    </lineage>
</organism>
<dbReference type="EMBL" id="CP009286">
    <property type="protein sequence ID" value="AIQ65311.1"/>
    <property type="molecule type" value="Genomic_DNA"/>
</dbReference>
<dbReference type="HOGENOM" id="CLU_067890_2_0_9"/>
<dbReference type="InterPro" id="IPR012349">
    <property type="entry name" value="Split_barrel_FMN-bd"/>
</dbReference>
<dbReference type="AlphaFoldDB" id="A0A089LUU6"/>
<protein>
    <submittedName>
        <fullName evidence="1">Flavin-nucleotide-binding protein</fullName>
    </submittedName>
</protein>
<name>A0A089LUU6_9BACL</name>
<accession>A0A089LUU6</accession>
<dbReference type="PANTHER" id="PTHR34071:SF2">
    <property type="entry name" value="FLAVIN-NUCLEOTIDE-BINDING PROTEIN"/>
    <property type="match status" value="1"/>
</dbReference>
<dbReference type="OrthoDB" id="9794935at2"/>
<dbReference type="STRING" id="169760.PSTEL_21475"/>